<dbReference type="EMBL" id="CABPSP010000022">
    <property type="protein sequence ID" value="VVE75861.1"/>
    <property type="molecule type" value="Genomic_DNA"/>
</dbReference>
<accession>A0A5E5APY6</accession>
<reference evidence="1 2" key="1">
    <citation type="submission" date="2019-08" db="EMBL/GenBank/DDBJ databases">
        <authorList>
            <person name="Peeters C."/>
        </authorList>
    </citation>
    <scope>NUCLEOTIDE SEQUENCE [LARGE SCALE GENOMIC DNA]</scope>
    <source>
        <strain evidence="1 2">LMG 31117</strain>
    </source>
</reference>
<evidence type="ECO:0000313" key="1">
    <source>
        <dbReference type="EMBL" id="VVE75861.1"/>
    </source>
</evidence>
<organism evidence="1 2">
    <name type="scientific">Pandoraea anapnoica</name>
    <dbReference type="NCBI Taxonomy" id="2508301"/>
    <lineage>
        <taxon>Bacteria</taxon>
        <taxon>Pseudomonadati</taxon>
        <taxon>Pseudomonadota</taxon>
        <taxon>Betaproteobacteria</taxon>
        <taxon>Burkholderiales</taxon>
        <taxon>Burkholderiaceae</taxon>
        <taxon>Pandoraea</taxon>
    </lineage>
</organism>
<gene>
    <name evidence="1" type="ORF">PAN31117_05270</name>
</gene>
<name>A0A5E5APY6_9BURK</name>
<dbReference type="Proteomes" id="UP000383122">
    <property type="component" value="Unassembled WGS sequence"/>
</dbReference>
<dbReference type="AlphaFoldDB" id="A0A5E5APY6"/>
<proteinExistence type="predicted"/>
<protein>
    <submittedName>
        <fullName evidence="1">Uncharacterized protein</fullName>
    </submittedName>
</protein>
<evidence type="ECO:0000313" key="2">
    <source>
        <dbReference type="Proteomes" id="UP000383122"/>
    </source>
</evidence>
<sequence>MRKSDECRTESAQAWFGVFERVSGGSPRLIARTFAPIETPTDWVDSDIDVPHADDDDAVLPDNWLRFDLAAFRIKDDEPAFGVRAGWSDGYAGGSASFEALYLFRIDSNELKVVFAAPMMYFEMIAGDWNPDGTRNHDMYDASNVLNVLAAKTEGFHDLQLRQRKGAWRKTYRWSEHDGRYLPK</sequence>
<keyword evidence="2" id="KW-1185">Reference proteome</keyword>